<evidence type="ECO:0000256" key="1">
    <source>
        <dbReference type="SAM" id="MobiDB-lite"/>
    </source>
</evidence>
<protein>
    <submittedName>
        <fullName evidence="2">Uncharacterized protein</fullName>
    </submittedName>
</protein>
<dbReference type="EMBL" id="JAAIUW010000008">
    <property type="protein sequence ID" value="KAF7822104.1"/>
    <property type="molecule type" value="Genomic_DNA"/>
</dbReference>
<keyword evidence="3" id="KW-1185">Reference proteome</keyword>
<reference evidence="2" key="1">
    <citation type="submission" date="2020-09" db="EMBL/GenBank/DDBJ databases">
        <title>Genome-Enabled Discovery of Anthraquinone Biosynthesis in Senna tora.</title>
        <authorList>
            <person name="Kang S.-H."/>
            <person name="Pandey R.P."/>
            <person name="Lee C.-M."/>
            <person name="Sim J.-S."/>
            <person name="Jeong J.-T."/>
            <person name="Choi B.-S."/>
            <person name="Jung M."/>
            <person name="Ginzburg D."/>
            <person name="Zhao K."/>
            <person name="Won S.Y."/>
            <person name="Oh T.-J."/>
            <person name="Yu Y."/>
            <person name="Kim N.-H."/>
            <person name="Lee O.R."/>
            <person name="Lee T.-H."/>
            <person name="Bashyal P."/>
            <person name="Kim T.-S."/>
            <person name="Lee W.-H."/>
            <person name="Kawkins C."/>
            <person name="Kim C.-K."/>
            <person name="Kim J.S."/>
            <person name="Ahn B.O."/>
            <person name="Rhee S.Y."/>
            <person name="Sohng J.K."/>
        </authorList>
    </citation>
    <scope>NUCLEOTIDE SEQUENCE</scope>
    <source>
        <tissue evidence="2">Leaf</tissue>
    </source>
</reference>
<comment type="caution">
    <text evidence="2">The sequence shown here is derived from an EMBL/GenBank/DDBJ whole genome shotgun (WGS) entry which is preliminary data.</text>
</comment>
<dbReference type="AlphaFoldDB" id="A0A834TR09"/>
<evidence type="ECO:0000313" key="3">
    <source>
        <dbReference type="Proteomes" id="UP000634136"/>
    </source>
</evidence>
<accession>A0A834TR09</accession>
<proteinExistence type="predicted"/>
<evidence type="ECO:0000313" key="2">
    <source>
        <dbReference type="EMBL" id="KAF7822104.1"/>
    </source>
</evidence>
<sequence length="26" mass="2861">MDKKPITPGVPNFSSFADPAFHKSIE</sequence>
<feature type="region of interest" description="Disordered" evidence="1">
    <location>
        <begin position="1"/>
        <end position="26"/>
    </location>
</feature>
<dbReference type="Proteomes" id="UP000634136">
    <property type="component" value="Unassembled WGS sequence"/>
</dbReference>
<organism evidence="2 3">
    <name type="scientific">Senna tora</name>
    <dbReference type="NCBI Taxonomy" id="362788"/>
    <lineage>
        <taxon>Eukaryota</taxon>
        <taxon>Viridiplantae</taxon>
        <taxon>Streptophyta</taxon>
        <taxon>Embryophyta</taxon>
        <taxon>Tracheophyta</taxon>
        <taxon>Spermatophyta</taxon>
        <taxon>Magnoliopsida</taxon>
        <taxon>eudicotyledons</taxon>
        <taxon>Gunneridae</taxon>
        <taxon>Pentapetalae</taxon>
        <taxon>rosids</taxon>
        <taxon>fabids</taxon>
        <taxon>Fabales</taxon>
        <taxon>Fabaceae</taxon>
        <taxon>Caesalpinioideae</taxon>
        <taxon>Cassia clade</taxon>
        <taxon>Senna</taxon>
    </lineage>
</organism>
<name>A0A834TR09_9FABA</name>
<gene>
    <name evidence="2" type="ORF">G2W53_027559</name>
</gene>